<dbReference type="Proteomes" id="UP001081283">
    <property type="component" value="Unassembled WGS sequence"/>
</dbReference>
<dbReference type="RefSeq" id="WP_267611771.1">
    <property type="nucleotide sequence ID" value="NZ_JAOVZQ010000001.1"/>
</dbReference>
<evidence type="ECO:0000256" key="4">
    <source>
        <dbReference type="ARBA" id="ARBA00022723"/>
    </source>
</evidence>
<evidence type="ECO:0000256" key="2">
    <source>
        <dbReference type="ARBA" id="ARBA00001946"/>
    </source>
</evidence>
<dbReference type="Gene3D" id="3.40.718.10">
    <property type="entry name" value="Isopropylmalate Dehydrogenase"/>
    <property type="match status" value="1"/>
</dbReference>
<accession>A0ABT3YDR9</accession>
<evidence type="ECO:0000256" key="7">
    <source>
        <dbReference type="ARBA" id="ARBA00023211"/>
    </source>
</evidence>
<dbReference type="SMART" id="SM01329">
    <property type="entry name" value="Iso_dh"/>
    <property type="match status" value="1"/>
</dbReference>
<dbReference type="EMBL" id="JAOVZQ010000001">
    <property type="protein sequence ID" value="MCY0093827.1"/>
    <property type="molecule type" value="Genomic_DNA"/>
</dbReference>
<keyword evidence="7" id="KW-0464">Manganese</keyword>
<evidence type="ECO:0000256" key="6">
    <source>
        <dbReference type="ARBA" id="ARBA00023027"/>
    </source>
</evidence>
<keyword evidence="4" id="KW-0479">Metal-binding</keyword>
<proteinExistence type="inferred from homology"/>
<evidence type="ECO:0000256" key="5">
    <source>
        <dbReference type="ARBA" id="ARBA00023002"/>
    </source>
</evidence>
<evidence type="ECO:0000313" key="10">
    <source>
        <dbReference type="Proteomes" id="UP001081283"/>
    </source>
</evidence>
<dbReference type="NCBIfam" id="TIGR02089">
    <property type="entry name" value="TTC"/>
    <property type="match status" value="1"/>
</dbReference>
<evidence type="ECO:0000256" key="3">
    <source>
        <dbReference type="ARBA" id="ARBA00007769"/>
    </source>
</evidence>
<keyword evidence="6" id="KW-0520">NAD</keyword>
<dbReference type="GO" id="GO:0009027">
    <property type="term" value="F:tartrate dehydrogenase activity"/>
    <property type="evidence" value="ECO:0007669"/>
    <property type="project" value="UniProtKB-EC"/>
</dbReference>
<comment type="similarity">
    <text evidence="3">Belongs to the isocitrate and isopropylmalate dehydrogenases family.</text>
</comment>
<name>A0ABT3YDR9_9HYPH</name>
<gene>
    <name evidence="9" type="ORF">OEG82_07310</name>
</gene>
<dbReference type="EC" id="1.1.1.93" evidence="9"/>
<sequence length="360" mass="38404">MRKHRIAAIGGDGIGPEVVSAGLDVLAALSENLGDFQIEAESFDWGSELYRNTGQMMPADGVETLRGFDAIFFGAVGAPDIADHITLWELRLAICQGLDQYANVRPTRLLPGMRGPLLPELGSQIDWVIVRENSEGEYAGVGGRAHAALPLELAMDVSVFTRAGIERIARHACDLAMKRPRKRLTVVTKSNAQRHGMVLWDQVCRKVLADYPELDTDWMLVDAMAAKMVTTPGRYDTILATNLHADILSDLASALTGSLGNGATANLNPTGEAPSMFEPIHGSAFDITGKGISNPIGAFWTASMMLDHLGETAAAAVLMEAVGSVCQSGPHTPDMGGQANTAAVTQAVVESIREIVRSKT</sequence>
<dbReference type="InterPro" id="IPR011829">
    <property type="entry name" value="TTC_DH"/>
</dbReference>
<dbReference type="Pfam" id="PF00180">
    <property type="entry name" value="Iso_dh"/>
    <property type="match status" value="1"/>
</dbReference>
<evidence type="ECO:0000313" key="9">
    <source>
        <dbReference type="EMBL" id="MCY0093827.1"/>
    </source>
</evidence>
<keyword evidence="10" id="KW-1185">Reference proteome</keyword>
<dbReference type="InterPro" id="IPR024084">
    <property type="entry name" value="IsoPropMal-DH-like_dom"/>
</dbReference>
<comment type="cofactor">
    <cofactor evidence="2">
        <name>Mg(2+)</name>
        <dbReference type="ChEBI" id="CHEBI:18420"/>
    </cofactor>
</comment>
<feature type="domain" description="Isopropylmalate dehydrogenase-like" evidence="8">
    <location>
        <begin position="5"/>
        <end position="348"/>
    </location>
</feature>
<organism evidence="9 10">
    <name type="scientific">Hoeflea ulvae</name>
    <dbReference type="NCBI Taxonomy" id="2983764"/>
    <lineage>
        <taxon>Bacteria</taxon>
        <taxon>Pseudomonadati</taxon>
        <taxon>Pseudomonadota</taxon>
        <taxon>Alphaproteobacteria</taxon>
        <taxon>Hyphomicrobiales</taxon>
        <taxon>Rhizobiaceae</taxon>
        <taxon>Hoeflea</taxon>
    </lineage>
</organism>
<comment type="cofactor">
    <cofactor evidence="1">
        <name>Mn(2+)</name>
        <dbReference type="ChEBI" id="CHEBI:29035"/>
    </cofactor>
</comment>
<evidence type="ECO:0000256" key="1">
    <source>
        <dbReference type="ARBA" id="ARBA00001936"/>
    </source>
</evidence>
<reference evidence="9" key="1">
    <citation type="submission" date="2022-10" db="EMBL/GenBank/DDBJ databases">
        <title>Hoeflea sp. J2-29, isolated from marine algae.</title>
        <authorList>
            <person name="Kristyanto S."/>
            <person name="Kim J.M."/>
            <person name="Jeon C.O."/>
        </authorList>
    </citation>
    <scope>NUCLEOTIDE SEQUENCE</scope>
    <source>
        <strain evidence="9">J2-29</strain>
    </source>
</reference>
<dbReference type="SUPFAM" id="SSF53659">
    <property type="entry name" value="Isocitrate/Isopropylmalate dehydrogenase-like"/>
    <property type="match status" value="1"/>
</dbReference>
<dbReference type="PANTHER" id="PTHR43275:SF1">
    <property type="entry name" value="D-MALATE DEHYDROGENASE [DECARBOXYLATING]"/>
    <property type="match status" value="1"/>
</dbReference>
<protein>
    <submittedName>
        <fullName evidence="9">Tartrate dehydrogenase</fullName>
        <ecNumber evidence="9">1.1.1.93</ecNumber>
    </submittedName>
</protein>
<dbReference type="PANTHER" id="PTHR43275">
    <property type="entry name" value="D-MALATE DEHYDROGENASE [DECARBOXYLATING]"/>
    <property type="match status" value="1"/>
</dbReference>
<dbReference type="InterPro" id="IPR050501">
    <property type="entry name" value="ICDH/IPMDH"/>
</dbReference>
<keyword evidence="5 9" id="KW-0560">Oxidoreductase</keyword>
<comment type="caution">
    <text evidence="9">The sequence shown here is derived from an EMBL/GenBank/DDBJ whole genome shotgun (WGS) entry which is preliminary data.</text>
</comment>
<evidence type="ECO:0000259" key="8">
    <source>
        <dbReference type="SMART" id="SM01329"/>
    </source>
</evidence>